<dbReference type="InterPro" id="IPR023614">
    <property type="entry name" value="Porin_dom_sf"/>
</dbReference>
<dbReference type="Gene3D" id="2.40.160.10">
    <property type="entry name" value="Porin"/>
    <property type="match status" value="1"/>
</dbReference>
<organism evidence="2 3">
    <name type="scientific">Planctomicrobium piriforme</name>
    <dbReference type="NCBI Taxonomy" id="1576369"/>
    <lineage>
        <taxon>Bacteria</taxon>
        <taxon>Pseudomonadati</taxon>
        <taxon>Planctomycetota</taxon>
        <taxon>Planctomycetia</taxon>
        <taxon>Planctomycetales</taxon>
        <taxon>Planctomycetaceae</taxon>
        <taxon>Planctomicrobium</taxon>
    </lineage>
</organism>
<dbReference type="Proteomes" id="UP000199518">
    <property type="component" value="Unassembled WGS sequence"/>
</dbReference>
<reference evidence="3" key="1">
    <citation type="submission" date="2016-10" db="EMBL/GenBank/DDBJ databases">
        <authorList>
            <person name="Varghese N."/>
            <person name="Submissions S."/>
        </authorList>
    </citation>
    <scope>NUCLEOTIDE SEQUENCE [LARGE SCALE GENOMIC DNA]</scope>
    <source>
        <strain evidence="3">DSM 26348</strain>
    </source>
</reference>
<feature type="signal peptide" evidence="1">
    <location>
        <begin position="1"/>
        <end position="28"/>
    </location>
</feature>
<feature type="chain" id="PRO_5011566675" evidence="1">
    <location>
        <begin position="29"/>
        <end position="529"/>
    </location>
</feature>
<dbReference type="Pfam" id="PF07396">
    <property type="entry name" value="Porin_O_P"/>
    <property type="match status" value="1"/>
</dbReference>
<dbReference type="PROSITE" id="PS51257">
    <property type="entry name" value="PROKAR_LIPOPROTEIN"/>
    <property type="match status" value="1"/>
</dbReference>
<gene>
    <name evidence="2" type="ORF">SAMN05421753_101257</name>
</gene>
<dbReference type="STRING" id="1576369.SAMN05421753_101257"/>
<evidence type="ECO:0000313" key="2">
    <source>
        <dbReference type="EMBL" id="SFH57691.1"/>
    </source>
</evidence>
<dbReference type="RefSeq" id="WP_175516974.1">
    <property type="nucleotide sequence ID" value="NZ_FOQD01000001.1"/>
</dbReference>
<keyword evidence="3" id="KW-1185">Reference proteome</keyword>
<dbReference type="AlphaFoldDB" id="A0A1I3B7K6"/>
<evidence type="ECO:0000313" key="3">
    <source>
        <dbReference type="Proteomes" id="UP000199518"/>
    </source>
</evidence>
<dbReference type="InterPro" id="IPR010870">
    <property type="entry name" value="Porin_O/P"/>
</dbReference>
<name>A0A1I3B7K6_9PLAN</name>
<keyword evidence="1" id="KW-0732">Signal</keyword>
<evidence type="ECO:0000256" key="1">
    <source>
        <dbReference type="SAM" id="SignalP"/>
    </source>
</evidence>
<dbReference type="EMBL" id="FOQD01000001">
    <property type="protein sequence ID" value="SFH57691.1"/>
    <property type="molecule type" value="Genomic_DNA"/>
</dbReference>
<accession>A0A1I3B7K6</accession>
<proteinExistence type="predicted"/>
<protein>
    <submittedName>
        <fullName evidence="2">Phosphate-selective porin OprO and OprP</fullName>
    </submittedName>
</protein>
<sequence length="529" mass="58363">MKRYSRLLRNRRLAWLGIILCLSTACLADDAEFAADVFDDGEAPAFVQLSAYEEPVQLPPAPSPAIALADTIPPDPPDELSKLMAEVNKLKDRLKTMEDDGKKKAADAKKNEFPSFKITGFTQLDSAAYSQSPNNIATVGNAQDGTGFRRARLAVQGKVAEFTSYQVEMDFATAGRPSFFDTYVEQSNIPYLGTVRVGQFCQPFSVDSLTGFRNLTFLERSLPFLAFVPFRRVGAQAANIADDEMSQWAYSVFRTGGYKNAPLGDNRYGVDIGDVGGVSFSTRATHLIQYDPHANDRYLWHIGASYDYSVLGADTAAGSTTQTPFYQTRVLPEFGPLGYSEDAQAFGFANNSTPVFVDSGRYPANHFNLFGLETVYQNGPWGVQAEYMATVVDSIVGNIFYNGAYTQVAYRLTGEHRAYDKKNGTLGRLVPFTDFFSFKKKGIQGMGAWEVAGRLSFVDIRNPDSLNGQYLNGTSNAGNGTLVDSTLGFTWFLNTHTKFQGNWIHCMLNNSDRGHSTANLFVSRVQVDF</sequence>